<comment type="caution">
    <text evidence="12">The sequence shown here is derived from an EMBL/GenBank/DDBJ whole genome shotgun (WGS) entry which is preliminary data.</text>
</comment>
<gene>
    <name evidence="12" type="ORF">A2627_00550</name>
</gene>
<keyword evidence="6 10" id="KW-1133">Transmembrane helix</keyword>
<evidence type="ECO:0000256" key="10">
    <source>
        <dbReference type="SAM" id="Phobius"/>
    </source>
</evidence>
<dbReference type="AlphaFoldDB" id="A0A1F7YL75"/>
<evidence type="ECO:0000313" key="12">
    <source>
        <dbReference type="EMBL" id="OGM28017.1"/>
    </source>
</evidence>
<reference evidence="12 13" key="1">
    <citation type="journal article" date="2016" name="Nat. Commun.">
        <title>Thousands of microbial genomes shed light on interconnected biogeochemical processes in an aquifer system.</title>
        <authorList>
            <person name="Anantharaman K."/>
            <person name="Brown C.T."/>
            <person name="Hug L.A."/>
            <person name="Sharon I."/>
            <person name="Castelle C.J."/>
            <person name="Probst A.J."/>
            <person name="Thomas B.C."/>
            <person name="Singh A."/>
            <person name="Wilkins M.J."/>
            <person name="Karaoz U."/>
            <person name="Brodie E.L."/>
            <person name="Williams K.H."/>
            <person name="Hubbard S.S."/>
            <person name="Banfield J.F."/>
        </authorList>
    </citation>
    <scope>NUCLEOTIDE SEQUENCE [LARGE SCALE GENOMIC DNA]</scope>
</reference>
<dbReference type="InterPro" id="IPR028055">
    <property type="entry name" value="YidC/Oxa/ALB_C"/>
</dbReference>
<evidence type="ECO:0000256" key="9">
    <source>
        <dbReference type="RuleBase" id="RU003945"/>
    </source>
</evidence>
<feature type="transmembrane region" description="Helical" evidence="10">
    <location>
        <begin position="96"/>
        <end position="118"/>
    </location>
</feature>
<dbReference type="Pfam" id="PF02096">
    <property type="entry name" value="60KD_IMP"/>
    <property type="match status" value="1"/>
</dbReference>
<comment type="similarity">
    <text evidence="9">Belongs to the OXA1/ALB3/YidC family.</text>
</comment>
<evidence type="ECO:0000256" key="2">
    <source>
        <dbReference type="ARBA" id="ARBA00022448"/>
    </source>
</evidence>
<feature type="transmembrane region" description="Helical" evidence="10">
    <location>
        <begin position="221"/>
        <end position="244"/>
    </location>
</feature>
<evidence type="ECO:0000256" key="8">
    <source>
        <dbReference type="ARBA" id="ARBA00023186"/>
    </source>
</evidence>
<comment type="subcellular location">
    <subcellularLocation>
        <location evidence="1">Cell membrane</location>
        <topology evidence="1">Multi-pass membrane protein</topology>
    </subcellularLocation>
    <subcellularLocation>
        <location evidence="9">Membrane</location>
        <topology evidence="9">Multi-pass membrane protein</topology>
    </subcellularLocation>
</comment>
<dbReference type="PANTHER" id="PTHR12428">
    <property type="entry name" value="OXA1"/>
    <property type="match status" value="1"/>
</dbReference>
<evidence type="ECO:0000256" key="7">
    <source>
        <dbReference type="ARBA" id="ARBA00023136"/>
    </source>
</evidence>
<dbReference type="InterPro" id="IPR001708">
    <property type="entry name" value="YidC/ALB3/OXA1/COX18"/>
</dbReference>
<dbReference type="NCBIfam" id="TIGR03592">
    <property type="entry name" value="yidC_oxa1_cterm"/>
    <property type="match status" value="1"/>
</dbReference>
<dbReference type="EMBL" id="MGGI01000001">
    <property type="protein sequence ID" value="OGM28017.1"/>
    <property type="molecule type" value="Genomic_DNA"/>
</dbReference>
<keyword evidence="5" id="KW-0653">Protein transport</keyword>
<keyword evidence="2" id="KW-0813">Transport</keyword>
<evidence type="ECO:0000256" key="5">
    <source>
        <dbReference type="ARBA" id="ARBA00022927"/>
    </source>
</evidence>
<protein>
    <recommendedName>
        <fullName evidence="11">Membrane insertase YidC/Oxa/ALB C-terminal domain-containing protein</fullName>
    </recommendedName>
</protein>
<dbReference type="GO" id="GO:0005886">
    <property type="term" value="C:plasma membrane"/>
    <property type="evidence" value="ECO:0007669"/>
    <property type="project" value="UniProtKB-SubCell"/>
</dbReference>
<keyword evidence="8" id="KW-0143">Chaperone</keyword>
<keyword evidence="4 9" id="KW-0812">Transmembrane</keyword>
<dbReference type="Proteomes" id="UP000178851">
    <property type="component" value="Unassembled WGS sequence"/>
</dbReference>
<accession>A0A1F7YL75</accession>
<dbReference type="GO" id="GO:0015031">
    <property type="term" value="P:protein transport"/>
    <property type="evidence" value="ECO:0007669"/>
    <property type="project" value="UniProtKB-KW"/>
</dbReference>
<keyword evidence="3" id="KW-1003">Cell membrane</keyword>
<feature type="transmembrane region" description="Helical" evidence="10">
    <location>
        <begin position="27"/>
        <end position="46"/>
    </location>
</feature>
<evidence type="ECO:0000256" key="6">
    <source>
        <dbReference type="ARBA" id="ARBA00022989"/>
    </source>
</evidence>
<evidence type="ECO:0000256" key="4">
    <source>
        <dbReference type="ARBA" id="ARBA00022692"/>
    </source>
</evidence>
<sequence>MNIFNLLLIQPLTNGLIFFYRLLGENMGLAIIAFSIFLRFLLNPLTKPYMESMKRMKDLGPQLEKLKAKHKDDKQKLMKAQADFYKEKGINPSAGCLPYLLQIVILIALFNVFIKVLAQNGDTISKLNEVLYQPLRISQNQVINTKFLYLDITKPDVFNLPNIPFPLPGPILILAALVQFASAKIMAPFVKEEEKLAKKTKGKEDDLAVAMQNSSTYTFPLFTIIFGIGFASGLALYWLIFSLYQAIQQYQTSGWGGLTPLIKRIGLIKSKSQ</sequence>
<dbReference type="GO" id="GO:0051205">
    <property type="term" value="P:protein insertion into membrane"/>
    <property type="evidence" value="ECO:0007669"/>
    <property type="project" value="TreeGrafter"/>
</dbReference>
<name>A0A1F7YL75_9BACT</name>
<evidence type="ECO:0000256" key="1">
    <source>
        <dbReference type="ARBA" id="ARBA00004651"/>
    </source>
</evidence>
<evidence type="ECO:0000313" key="13">
    <source>
        <dbReference type="Proteomes" id="UP000178851"/>
    </source>
</evidence>
<dbReference type="CDD" id="cd20070">
    <property type="entry name" value="5TM_YidC_Alb3"/>
    <property type="match status" value="1"/>
</dbReference>
<dbReference type="InterPro" id="IPR047196">
    <property type="entry name" value="YidC_ALB_C"/>
</dbReference>
<evidence type="ECO:0000256" key="3">
    <source>
        <dbReference type="ARBA" id="ARBA00022475"/>
    </source>
</evidence>
<evidence type="ECO:0000259" key="11">
    <source>
        <dbReference type="Pfam" id="PF02096"/>
    </source>
</evidence>
<keyword evidence="7 10" id="KW-0472">Membrane</keyword>
<dbReference type="GO" id="GO:0032977">
    <property type="term" value="F:membrane insertase activity"/>
    <property type="evidence" value="ECO:0007669"/>
    <property type="project" value="InterPro"/>
</dbReference>
<organism evidence="12 13">
    <name type="scientific">Candidatus Woesebacteria bacterium RIFCSPHIGHO2_01_FULL_39_28</name>
    <dbReference type="NCBI Taxonomy" id="1802496"/>
    <lineage>
        <taxon>Bacteria</taxon>
        <taxon>Candidatus Woeseibacteriota</taxon>
    </lineage>
</organism>
<proteinExistence type="inferred from homology"/>
<dbReference type="PANTHER" id="PTHR12428:SF65">
    <property type="entry name" value="CYTOCHROME C OXIDASE ASSEMBLY PROTEIN COX18, MITOCHONDRIAL"/>
    <property type="match status" value="1"/>
</dbReference>
<feature type="domain" description="Membrane insertase YidC/Oxa/ALB C-terminal" evidence="11">
    <location>
        <begin position="27"/>
        <end position="251"/>
    </location>
</feature>